<proteinExistence type="predicted"/>
<dbReference type="Gene3D" id="1.10.10.10">
    <property type="entry name" value="Winged helix-like DNA-binding domain superfamily/Winged helix DNA-binding domain"/>
    <property type="match status" value="1"/>
</dbReference>
<dbReference type="PRINTS" id="PR00035">
    <property type="entry name" value="HTHGNTR"/>
</dbReference>
<dbReference type="InterPro" id="IPR000485">
    <property type="entry name" value="AsnC-type_HTH_dom"/>
</dbReference>
<evidence type="ECO:0000259" key="5">
    <source>
        <dbReference type="PROSITE" id="PS50949"/>
    </source>
</evidence>
<dbReference type="SMART" id="SM00345">
    <property type="entry name" value="HTH_GNTR"/>
    <property type="match status" value="1"/>
</dbReference>
<keyword evidence="1" id="KW-0805">Transcription regulation</keyword>
<dbReference type="GO" id="GO:0043565">
    <property type="term" value="F:sequence-specific DNA binding"/>
    <property type="evidence" value="ECO:0007669"/>
    <property type="project" value="InterPro"/>
</dbReference>
<dbReference type="SUPFAM" id="SSF48008">
    <property type="entry name" value="GntR ligand-binding domain-like"/>
    <property type="match status" value="1"/>
</dbReference>
<dbReference type="InterPro" id="IPR036390">
    <property type="entry name" value="WH_DNA-bd_sf"/>
</dbReference>
<evidence type="ECO:0000256" key="3">
    <source>
        <dbReference type="ARBA" id="ARBA00023163"/>
    </source>
</evidence>
<reference evidence="6 7" key="1">
    <citation type="submission" date="2018-06" db="EMBL/GenBank/DDBJ databases">
        <title>Genomic Encyclopedia of Archaeal and Bacterial Type Strains, Phase II (KMG-II): from individual species to whole genera.</title>
        <authorList>
            <person name="Goeker M."/>
        </authorList>
    </citation>
    <scope>NUCLEOTIDE SEQUENCE [LARGE SCALE GENOMIC DNA]</scope>
    <source>
        <strain evidence="6 7">CFPB 3232</strain>
    </source>
</reference>
<evidence type="ECO:0000256" key="4">
    <source>
        <dbReference type="SAM" id="MobiDB-lite"/>
    </source>
</evidence>
<dbReference type="SMART" id="SM00895">
    <property type="entry name" value="FCD"/>
    <property type="match status" value="1"/>
</dbReference>
<dbReference type="CDD" id="cd07377">
    <property type="entry name" value="WHTH_GntR"/>
    <property type="match status" value="1"/>
</dbReference>
<dbReference type="RefSeq" id="WP_111876732.1">
    <property type="nucleotide sequence ID" value="NZ_CBCSGC010000077.1"/>
</dbReference>
<dbReference type="PRINTS" id="PR00033">
    <property type="entry name" value="HTHASNC"/>
</dbReference>
<dbReference type="PANTHER" id="PTHR43537">
    <property type="entry name" value="TRANSCRIPTIONAL REGULATOR, GNTR FAMILY"/>
    <property type="match status" value="1"/>
</dbReference>
<dbReference type="AlphaFoldDB" id="A0A328ZG44"/>
<keyword evidence="3" id="KW-0804">Transcription</keyword>
<keyword evidence="7" id="KW-1185">Reference proteome</keyword>
<dbReference type="OrthoDB" id="8680857at2"/>
<dbReference type="PROSITE" id="PS50949">
    <property type="entry name" value="HTH_GNTR"/>
    <property type="match status" value="1"/>
</dbReference>
<feature type="region of interest" description="Disordered" evidence="4">
    <location>
        <begin position="1"/>
        <end position="20"/>
    </location>
</feature>
<dbReference type="PANTHER" id="PTHR43537:SF45">
    <property type="entry name" value="GNTR FAMILY REGULATORY PROTEIN"/>
    <property type="match status" value="1"/>
</dbReference>
<dbReference type="SUPFAM" id="SSF46785">
    <property type="entry name" value="Winged helix' DNA-binding domain"/>
    <property type="match status" value="1"/>
</dbReference>
<dbReference type="EMBL" id="QLTA01000011">
    <property type="protein sequence ID" value="RAR84345.1"/>
    <property type="molecule type" value="Genomic_DNA"/>
</dbReference>
<dbReference type="InterPro" id="IPR036388">
    <property type="entry name" value="WH-like_DNA-bd_sf"/>
</dbReference>
<evidence type="ECO:0000256" key="1">
    <source>
        <dbReference type="ARBA" id="ARBA00023015"/>
    </source>
</evidence>
<dbReference type="Pfam" id="PF07729">
    <property type="entry name" value="FCD"/>
    <property type="match status" value="1"/>
</dbReference>
<sequence>MNEEGNFAPAGAIETADKARAPGTSLSDQVYESVRRMIFDFELMPGGRFSEAELTERLGVSRTPLRQALQRLESQGFVRVLPKMGWYVAPIDFDVMDELYDLRILIECHAIEHLAADPDTPPLRALQEIWLVPAGERLADGIRVGALDEDFHACLVAAAGNREMMRVHAEVTDRIRLIRRLDFTKPARIDATYDEHGTILRAVLARRRDEALRLLRTHIEQSKLEVRKITLEALYRARQAGS</sequence>
<accession>A0A328ZG44</accession>
<dbReference type="Gene3D" id="1.20.120.530">
    <property type="entry name" value="GntR ligand-binding domain-like"/>
    <property type="match status" value="1"/>
</dbReference>
<dbReference type="InterPro" id="IPR000524">
    <property type="entry name" value="Tscrpt_reg_HTH_GntR"/>
</dbReference>
<name>A0A328ZG44_9BURK</name>
<keyword evidence="2 6" id="KW-0238">DNA-binding</keyword>
<dbReference type="Proteomes" id="UP000248856">
    <property type="component" value="Unassembled WGS sequence"/>
</dbReference>
<evidence type="ECO:0000313" key="7">
    <source>
        <dbReference type="Proteomes" id="UP000248856"/>
    </source>
</evidence>
<evidence type="ECO:0000256" key="2">
    <source>
        <dbReference type="ARBA" id="ARBA00023125"/>
    </source>
</evidence>
<protein>
    <submittedName>
        <fullName evidence="6">DNA-binding GntR family transcriptional regulator</fullName>
    </submittedName>
</protein>
<comment type="caution">
    <text evidence="6">The sequence shown here is derived from an EMBL/GenBank/DDBJ whole genome shotgun (WGS) entry which is preliminary data.</text>
</comment>
<dbReference type="InterPro" id="IPR008920">
    <property type="entry name" value="TF_FadR/GntR_C"/>
</dbReference>
<organism evidence="6 7">
    <name type="scientific">Paracidovorax anthurii</name>
    <dbReference type="NCBI Taxonomy" id="78229"/>
    <lineage>
        <taxon>Bacteria</taxon>
        <taxon>Pseudomonadati</taxon>
        <taxon>Pseudomonadota</taxon>
        <taxon>Betaproteobacteria</taxon>
        <taxon>Burkholderiales</taxon>
        <taxon>Comamonadaceae</taxon>
        <taxon>Paracidovorax</taxon>
    </lineage>
</organism>
<dbReference type="Pfam" id="PF00392">
    <property type="entry name" value="GntR"/>
    <property type="match status" value="1"/>
</dbReference>
<gene>
    <name evidence="6" type="ORF">AX018_101163</name>
</gene>
<dbReference type="InterPro" id="IPR011711">
    <property type="entry name" value="GntR_C"/>
</dbReference>
<dbReference type="GO" id="GO:0003700">
    <property type="term" value="F:DNA-binding transcription factor activity"/>
    <property type="evidence" value="ECO:0007669"/>
    <property type="project" value="InterPro"/>
</dbReference>
<evidence type="ECO:0000313" key="6">
    <source>
        <dbReference type="EMBL" id="RAR84345.1"/>
    </source>
</evidence>
<feature type="domain" description="HTH gntR-type" evidence="5">
    <location>
        <begin position="24"/>
        <end position="91"/>
    </location>
</feature>